<dbReference type="PANTHER" id="PTHR33608">
    <property type="entry name" value="BLL2464 PROTEIN"/>
    <property type="match status" value="1"/>
</dbReference>
<comment type="caution">
    <text evidence="3">The sequence shown here is derived from an EMBL/GenBank/DDBJ whole genome shotgun (WGS) entry which is preliminary data.</text>
</comment>
<keyword evidence="1" id="KW-0812">Transmembrane</keyword>
<feature type="transmembrane region" description="Helical" evidence="1">
    <location>
        <begin position="47"/>
        <end position="67"/>
    </location>
</feature>
<organism evidence="3 4">
    <name type="scientific">Zestosphaera tikiterensis</name>
    <dbReference type="NCBI Taxonomy" id="1973259"/>
    <lineage>
        <taxon>Archaea</taxon>
        <taxon>Thermoproteota</taxon>
        <taxon>Thermoprotei</taxon>
        <taxon>Desulfurococcales</taxon>
        <taxon>Desulfurococcaceae</taxon>
        <taxon>Zestosphaera</taxon>
    </lineage>
</organism>
<dbReference type="PANTHER" id="PTHR33608:SF6">
    <property type="entry name" value="BLL2464 PROTEIN"/>
    <property type="match status" value="1"/>
</dbReference>
<dbReference type="Pfam" id="PF01882">
    <property type="entry name" value="DUF58"/>
    <property type="match status" value="1"/>
</dbReference>
<sequence length="442" mass="49033">MNAVKVKEVCGVNAYVTNLDGLYALIVTTVVILAVAVGYASITSYTLVSTVLASLITGYVVTLASVVNRITQVEVVKDASLTVGRDEVLITEVMIRHTVVRFLKFYGVQIVTDNGLKIVDYSLTRRSGDEEVVVSIKLKSFVGRHRLGPLTLKYSLGGGLVRGEFLVNTYVDITTLPSIKTLRTSLSVRGLQSIGAMPSRGRGVGTQFFEVREYVPGDDFKRIEWKTTARLSKLAVKELEHESLRGVVMVLALDDDYFMREVNAYDHIAREVTNVVENFLRNNLYVKVLVVTERGYTVSEKLTSLNHISKLLKALADVEWPIELSATSSALRVSTWLITSIVKTSCKDRCLVVYLCNVKSDVDVISLNKVYRELKALGHDVMFIIAPPALMKILKEPAGKTDLALAKYELRHAISLSRKIPKTVLTSNISAEILKRILSIYT</sequence>
<evidence type="ECO:0000313" key="4">
    <source>
        <dbReference type="Proteomes" id="UP000244093"/>
    </source>
</evidence>
<dbReference type="InterPro" id="IPR002881">
    <property type="entry name" value="DUF58"/>
</dbReference>
<dbReference type="AlphaFoldDB" id="A0A2R7Y4P0"/>
<accession>A0A2R7Y4P0</accession>
<feature type="domain" description="DUF58" evidence="2">
    <location>
        <begin position="210"/>
        <end position="318"/>
    </location>
</feature>
<gene>
    <name evidence="3" type="ORF">B7O98_07620</name>
</gene>
<feature type="transmembrane region" description="Helical" evidence="1">
    <location>
        <begin position="22"/>
        <end position="40"/>
    </location>
</feature>
<dbReference type="EMBL" id="NBVN01000004">
    <property type="protein sequence ID" value="PUA32511.1"/>
    <property type="molecule type" value="Genomic_DNA"/>
</dbReference>
<protein>
    <recommendedName>
        <fullName evidence="2">DUF58 domain-containing protein</fullName>
    </recommendedName>
</protein>
<evidence type="ECO:0000259" key="2">
    <source>
        <dbReference type="Pfam" id="PF01882"/>
    </source>
</evidence>
<reference evidence="3 4" key="1">
    <citation type="journal article" date="2018" name="Syst. Appl. Microbiol.">
        <title>A new symbiotic nanoarchaeote (Candidatus Nanoclepta minutus) and its host (Zestosphaera tikiterensis gen. nov., sp. nov.) from a New Zealand hot spring.</title>
        <authorList>
            <person name="St John E."/>
            <person name="Liu Y."/>
            <person name="Podar M."/>
            <person name="Stott M.B."/>
            <person name="Meneghin J."/>
            <person name="Chen Z."/>
            <person name="Lagutin K."/>
            <person name="Mitchell K."/>
            <person name="Reysenbach A.L."/>
        </authorList>
    </citation>
    <scope>NUCLEOTIDE SEQUENCE [LARGE SCALE GENOMIC DNA]</scope>
    <source>
        <strain evidence="3">NZ3</strain>
    </source>
</reference>
<evidence type="ECO:0000256" key="1">
    <source>
        <dbReference type="SAM" id="Phobius"/>
    </source>
</evidence>
<keyword evidence="1" id="KW-1133">Transmembrane helix</keyword>
<dbReference type="Proteomes" id="UP000244093">
    <property type="component" value="Unassembled WGS sequence"/>
</dbReference>
<name>A0A2R7Y4P0_9CREN</name>
<proteinExistence type="predicted"/>
<keyword evidence="1" id="KW-0472">Membrane</keyword>
<evidence type="ECO:0000313" key="3">
    <source>
        <dbReference type="EMBL" id="PUA32511.1"/>
    </source>
</evidence>